<sequence length="170" mass="19000">MVATFVENSRSVLDTLASLEHFLDLSVRLELLEFLIRVKVRVLVVQANDVAQMHQVWLHVIHEAAGVHIASNRPVSRVHDVPRLEVLVVGVDLPDFLQPKAVVLHAHRIFVELESRLEALGKVTAGALAEDGLFRHDFHASHVVVFLAAIFSDAECVCDDTLDLAFFFNH</sequence>
<reference evidence="1" key="1">
    <citation type="submission" date="2021-01" db="EMBL/GenBank/DDBJ databases">
        <authorList>
            <person name="Corre E."/>
            <person name="Pelletier E."/>
            <person name="Niang G."/>
            <person name="Scheremetjew M."/>
            <person name="Finn R."/>
            <person name="Kale V."/>
            <person name="Holt S."/>
            <person name="Cochrane G."/>
            <person name="Meng A."/>
            <person name="Brown T."/>
            <person name="Cohen L."/>
        </authorList>
    </citation>
    <scope>NUCLEOTIDE SEQUENCE</scope>
    <source>
        <strain evidence="1">Fehren 1</strain>
    </source>
</reference>
<evidence type="ECO:0000313" key="1">
    <source>
        <dbReference type="EMBL" id="CAE0309986.1"/>
    </source>
</evidence>
<dbReference type="AlphaFoldDB" id="A0A7S3MMD6"/>
<proteinExistence type="predicted"/>
<evidence type="ECO:0000313" key="2">
    <source>
        <dbReference type="EMBL" id="CAE0309987.1"/>
    </source>
</evidence>
<protein>
    <submittedName>
        <fullName evidence="1">Uncharacterized protein</fullName>
    </submittedName>
</protein>
<dbReference type="EMBL" id="HBIE01015879">
    <property type="protein sequence ID" value="CAE0309986.1"/>
    <property type="molecule type" value="Transcribed_RNA"/>
</dbReference>
<accession>A0A7S3MMD6</accession>
<dbReference type="EMBL" id="HBIE01015880">
    <property type="protein sequence ID" value="CAE0309987.1"/>
    <property type="molecule type" value="Transcribed_RNA"/>
</dbReference>
<gene>
    <name evidence="1" type="ORF">FEHR0123_LOCUS4902</name>
    <name evidence="2" type="ORF">FEHR0123_LOCUS4903</name>
</gene>
<name>A0A7S3MMD6_9SPIT</name>
<organism evidence="1">
    <name type="scientific">Favella ehrenbergii</name>
    <dbReference type="NCBI Taxonomy" id="182087"/>
    <lineage>
        <taxon>Eukaryota</taxon>
        <taxon>Sar</taxon>
        <taxon>Alveolata</taxon>
        <taxon>Ciliophora</taxon>
        <taxon>Intramacronucleata</taxon>
        <taxon>Spirotrichea</taxon>
        <taxon>Choreotrichia</taxon>
        <taxon>Tintinnida</taxon>
        <taxon>Xystonellidae</taxon>
        <taxon>Favella</taxon>
    </lineage>
</organism>